<sequence>MTTPAGYSGTPLWKKLGLKPGMRAQLLHADPGWRIPLDEPGAPDPIDWLEPGDDGPAALVLAFYREAADYLGELDAIGARIRPDGMLWAAWPRRAAGHVSDIDENLLRDAALDRGLVDVKVAALSTDWSGLKIVWRRENR</sequence>
<dbReference type="RefSeq" id="WP_021765274.1">
    <property type="nucleotide sequence ID" value="NZ_JACHVP010000004.1"/>
</dbReference>
<name>A0A7W4UYT4_LEIAQ</name>
<dbReference type="Proteomes" id="UP000538196">
    <property type="component" value="Unassembled WGS sequence"/>
</dbReference>
<dbReference type="AlphaFoldDB" id="A0A7W4UYT4"/>
<evidence type="ECO:0000313" key="1">
    <source>
        <dbReference type="EMBL" id="MBB2968774.1"/>
    </source>
</evidence>
<accession>A0A7W4UYT4</accession>
<gene>
    <name evidence="1" type="ORF">FHX33_003550</name>
</gene>
<evidence type="ECO:0000313" key="2">
    <source>
        <dbReference type="Proteomes" id="UP000538196"/>
    </source>
</evidence>
<comment type="caution">
    <text evidence="1">The sequence shown here is derived from an EMBL/GenBank/DDBJ whole genome shotgun (WGS) entry which is preliminary data.</text>
</comment>
<dbReference type="EMBL" id="JACHVP010000004">
    <property type="protein sequence ID" value="MBB2968774.1"/>
    <property type="molecule type" value="Genomic_DNA"/>
</dbReference>
<proteinExistence type="predicted"/>
<organism evidence="1 2">
    <name type="scientific">Leifsonia aquatica</name>
    <name type="common">Corynebacterium aquaticum</name>
    <dbReference type="NCBI Taxonomy" id="144185"/>
    <lineage>
        <taxon>Bacteria</taxon>
        <taxon>Bacillati</taxon>
        <taxon>Actinomycetota</taxon>
        <taxon>Actinomycetes</taxon>
        <taxon>Micrococcales</taxon>
        <taxon>Microbacteriaceae</taxon>
        <taxon>Leifsonia</taxon>
    </lineage>
</organism>
<protein>
    <recommendedName>
        <fullName evidence="3">DUF3052 domain-containing protein</fullName>
    </recommendedName>
</protein>
<evidence type="ECO:0008006" key="3">
    <source>
        <dbReference type="Google" id="ProtNLM"/>
    </source>
</evidence>
<reference evidence="1 2" key="1">
    <citation type="submission" date="2020-08" db="EMBL/GenBank/DDBJ databases">
        <title>Sequencing the genomes of 1000 actinobacteria strains.</title>
        <authorList>
            <person name="Klenk H.-P."/>
        </authorList>
    </citation>
    <scope>NUCLEOTIDE SEQUENCE [LARGE SCALE GENOMIC DNA]</scope>
    <source>
        <strain evidence="1 2">DSM 20146</strain>
    </source>
</reference>
<keyword evidence="2" id="KW-1185">Reference proteome</keyword>